<protein>
    <submittedName>
        <fullName evidence="1">Uncharacterized protein</fullName>
    </submittedName>
</protein>
<evidence type="ECO:0000313" key="1">
    <source>
        <dbReference type="EMBL" id="WPL17666.1"/>
    </source>
</evidence>
<gene>
    <name evidence="1" type="ORF">Thiowin_02703</name>
</gene>
<organism evidence="1 2">
    <name type="scientific">Thiorhodovibrio winogradskyi</name>
    <dbReference type="NCBI Taxonomy" id="77007"/>
    <lineage>
        <taxon>Bacteria</taxon>
        <taxon>Pseudomonadati</taxon>
        <taxon>Pseudomonadota</taxon>
        <taxon>Gammaproteobacteria</taxon>
        <taxon>Chromatiales</taxon>
        <taxon>Chromatiaceae</taxon>
        <taxon>Thiorhodovibrio</taxon>
    </lineage>
</organism>
<proteinExistence type="predicted"/>
<reference evidence="1 2" key="1">
    <citation type="journal article" date="2023" name="Microorganisms">
        <title>Thiorhodovibrio frisius and Trv. litoralis spp. nov., Two Novel Members from a Clade of Fastidious Purple Sulfur Bacteria That Exhibit Unique Red-Shifted Light-Harvesting Capabilities.</title>
        <authorList>
            <person name="Methner A."/>
            <person name="Kuzyk S.B."/>
            <person name="Petersen J."/>
            <person name="Bauer S."/>
            <person name="Brinkmann H."/>
            <person name="Sichau K."/>
            <person name="Wanner G."/>
            <person name="Wolf J."/>
            <person name="Neumann-Schaal M."/>
            <person name="Henke P."/>
            <person name="Tank M."/>
            <person name="Sproer C."/>
            <person name="Bunk B."/>
            <person name="Overmann J."/>
        </authorList>
    </citation>
    <scope>NUCLEOTIDE SEQUENCE [LARGE SCALE GENOMIC DNA]</scope>
    <source>
        <strain evidence="1 2">DSM 6702</strain>
    </source>
</reference>
<keyword evidence="2" id="KW-1185">Reference proteome</keyword>
<dbReference type="Proteomes" id="UP001432180">
    <property type="component" value="Chromosome"/>
</dbReference>
<dbReference type="EMBL" id="CP121472">
    <property type="protein sequence ID" value="WPL17666.1"/>
    <property type="molecule type" value="Genomic_DNA"/>
</dbReference>
<evidence type="ECO:0000313" key="2">
    <source>
        <dbReference type="Proteomes" id="UP001432180"/>
    </source>
</evidence>
<accession>A0ABZ0SC88</accession>
<name>A0ABZ0SC88_9GAMM</name>
<sequence length="53" mass="5769">MACATGPKWVATALMGNTRQPHAIAPDRRISAMARTTNRVVQPPDEPEKVLRG</sequence>